<evidence type="ECO:0000256" key="1">
    <source>
        <dbReference type="SAM" id="Coils"/>
    </source>
</evidence>
<gene>
    <name evidence="3" type="ORF">PPAR00522_LOCUS14200</name>
</gene>
<evidence type="ECO:0000256" key="2">
    <source>
        <dbReference type="SAM" id="MobiDB-lite"/>
    </source>
</evidence>
<feature type="region of interest" description="Disordered" evidence="2">
    <location>
        <begin position="1"/>
        <end position="35"/>
    </location>
</feature>
<sequence>MDYQNFPRLLNSREEALPNGSENTSIPTLPPIRQRADDILDGDGDVFLTEVSARDMEEGQDNSTLTALQERLRKQVQKDIKKKLLSSKEYMANIKNPAVWNKGRLDQLAKPHKVADDDPQIELLYIEDPIEFAKAKTKQLVEKRVAKEKLQKEEKQDKQFVQEQLRNFKNYKKKLKEDELLETRKKEKEDREYGRRLATFVADRQQEAIVQYRAKMEKKRKTAAELHSKNVTGFFNT</sequence>
<dbReference type="EMBL" id="HBFM01021810">
    <property type="protein sequence ID" value="CAD8779296.1"/>
    <property type="molecule type" value="Transcribed_RNA"/>
</dbReference>
<protein>
    <submittedName>
        <fullName evidence="3">Uncharacterized protein</fullName>
    </submittedName>
</protein>
<dbReference type="AlphaFoldDB" id="A0A7S0VCL1"/>
<proteinExistence type="predicted"/>
<feature type="coiled-coil region" evidence="1">
    <location>
        <begin position="133"/>
        <end position="178"/>
    </location>
</feature>
<evidence type="ECO:0000313" key="3">
    <source>
        <dbReference type="EMBL" id="CAD8779296.1"/>
    </source>
</evidence>
<keyword evidence="1" id="KW-0175">Coiled coil</keyword>
<organism evidence="3">
    <name type="scientific">Polytomella parva</name>
    <dbReference type="NCBI Taxonomy" id="51329"/>
    <lineage>
        <taxon>Eukaryota</taxon>
        <taxon>Viridiplantae</taxon>
        <taxon>Chlorophyta</taxon>
        <taxon>core chlorophytes</taxon>
        <taxon>Chlorophyceae</taxon>
        <taxon>CS clade</taxon>
        <taxon>Chlamydomonadales</taxon>
        <taxon>Chlamydomonadaceae</taxon>
        <taxon>Polytomella</taxon>
    </lineage>
</organism>
<reference evidence="3" key="1">
    <citation type="submission" date="2021-01" db="EMBL/GenBank/DDBJ databases">
        <authorList>
            <person name="Corre E."/>
            <person name="Pelletier E."/>
            <person name="Niang G."/>
            <person name="Scheremetjew M."/>
            <person name="Finn R."/>
            <person name="Kale V."/>
            <person name="Holt S."/>
            <person name="Cochrane G."/>
            <person name="Meng A."/>
            <person name="Brown T."/>
            <person name="Cohen L."/>
        </authorList>
    </citation>
    <scope>NUCLEOTIDE SEQUENCE</scope>
    <source>
        <strain evidence="3">SAG 63-3</strain>
    </source>
</reference>
<name>A0A7S0VCL1_9CHLO</name>
<feature type="coiled-coil region" evidence="1">
    <location>
        <begin position="202"/>
        <end position="229"/>
    </location>
</feature>
<accession>A0A7S0VCL1</accession>